<evidence type="ECO:0000256" key="2">
    <source>
        <dbReference type="ARBA" id="ARBA00023125"/>
    </source>
</evidence>
<dbReference type="Pfam" id="PF00589">
    <property type="entry name" value="Phage_integrase"/>
    <property type="match status" value="1"/>
</dbReference>
<evidence type="ECO:0000256" key="1">
    <source>
        <dbReference type="ARBA" id="ARBA00008857"/>
    </source>
</evidence>
<name>X5DZH5_9BACT</name>
<reference evidence="6 8" key="2">
    <citation type="submission" date="2016-10" db="EMBL/GenBank/DDBJ databases">
        <authorList>
            <person name="de Groot N.N."/>
        </authorList>
    </citation>
    <scope>NUCLEOTIDE SEQUENCE [LARGE SCALE GENOMIC DNA]</scope>
    <source>
        <strain evidence="6 8">DSM 25947</strain>
    </source>
</reference>
<dbReference type="InterPro" id="IPR011010">
    <property type="entry name" value="DNA_brk_join_enz"/>
</dbReference>
<comment type="similarity">
    <text evidence="1">Belongs to the 'phage' integrase family.</text>
</comment>
<dbReference type="Gene3D" id="1.10.443.10">
    <property type="entry name" value="Intergrase catalytic core"/>
    <property type="match status" value="1"/>
</dbReference>
<keyword evidence="7" id="KW-1185">Reference proteome</keyword>
<dbReference type="Proteomes" id="UP000023772">
    <property type="component" value="Chromosome"/>
</dbReference>
<reference evidence="5 7" key="1">
    <citation type="submission" date="2014-03" db="EMBL/GenBank/DDBJ databases">
        <title>Complete genome sequence of a deeply braunched marine Bacteroidia bacterium Draconibacterium orientale type strain FH5T.</title>
        <authorList>
            <person name="Li X."/>
            <person name="Wang X."/>
            <person name="Xie Z."/>
            <person name="Du Z."/>
            <person name="Chen G."/>
        </authorList>
    </citation>
    <scope>NUCLEOTIDE SEQUENCE [LARGE SCALE GENOMIC DNA]</scope>
    <source>
        <strain evidence="5 7">FH5</strain>
    </source>
</reference>
<dbReference type="SUPFAM" id="SSF56349">
    <property type="entry name" value="DNA breaking-rejoining enzymes"/>
    <property type="match status" value="1"/>
</dbReference>
<protein>
    <submittedName>
        <fullName evidence="6">Phage integrase family protein</fullName>
    </submittedName>
</protein>
<evidence type="ECO:0000313" key="5">
    <source>
        <dbReference type="EMBL" id="AHW60645.1"/>
    </source>
</evidence>
<dbReference type="PANTHER" id="PTHR30349:SF41">
    <property type="entry name" value="INTEGRASE_RECOMBINASE PROTEIN MJ0367-RELATED"/>
    <property type="match status" value="1"/>
</dbReference>
<dbReference type="InterPro" id="IPR013762">
    <property type="entry name" value="Integrase-like_cat_sf"/>
</dbReference>
<evidence type="ECO:0000313" key="7">
    <source>
        <dbReference type="Proteomes" id="UP000023772"/>
    </source>
</evidence>
<keyword evidence="2" id="KW-0238">DNA-binding</keyword>
<gene>
    <name evidence="5" type="ORF">FH5T_16115</name>
    <name evidence="6" type="ORF">SAMN05444285_12374</name>
</gene>
<dbReference type="EMBL" id="FOHT01000023">
    <property type="protein sequence ID" value="SET79269.1"/>
    <property type="molecule type" value="Genomic_DNA"/>
</dbReference>
<dbReference type="KEGG" id="dori:FH5T_16115"/>
<dbReference type="OrthoDB" id="9766545at2"/>
<dbReference type="Proteomes" id="UP000181981">
    <property type="component" value="Unassembled WGS sequence"/>
</dbReference>
<dbReference type="PANTHER" id="PTHR30349">
    <property type="entry name" value="PHAGE INTEGRASE-RELATED"/>
    <property type="match status" value="1"/>
</dbReference>
<dbReference type="STRING" id="1168034.FH5T_16115"/>
<dbReference type="InterPro" id="IPR002104">
    <property type="entry name" value="Integrase_catalytic"/>
</dbReference>
<sequence>MKTIEELTDTYLDYHRSKGKKLGYQSFLPLRTFTSFCVNKKKILYMSQKLVDEWCVKRPGETELSHNARAGCIRQFLRYTNSCGYTSLMLPALIQISSSKKVVSETELPLVKTFVSGMMDKYIFYLKTSNHLSRFTHKTLIRFNKYCASIEPDADILTDDIVNGWCGKRPFEQCKSRNLRIRPIRKFLKYTNKHGWTNVLIPENLPNEKSTYTPHGFNQGELNAFFHSTATIKLVGCQNELIFKLRRMQVPVYFRLLYSTGMRTNEARMLKCKDVDLTNGIINIAHTKGLDQHRVALHITMWNLLKQYNDAMERLMPGRKIFFPDRNDNFHGIAWHSNHFRNIWKTISNEPARAYDLRSFYAVTNINSWDYDGTEWFDKLLFLSHSMGHRRIESTCYYYQLVPLFFNQLEELTGQALHELLPNLTNFFDYEETN</sequence>
<keyword evidence="3" id="KW-0233">DNA recombination</keyword>
<organism evidence="6 8">
    <name type="scientific">Draconibacterium orientale</name>
    <dbReference type="NCBI Taxonomy" id="1168034"/>
    <lineage>
        <taxon>Bacteria</taxon>
        <taxon>Pseudomonadati</taxon>
        <taxon>Bacteroidota</taxon>
        <taxon>Bacteroidia</taxon>
        <taxon>Marinilabiliales</taxon>
        <taxon>Prolixibacteraceae</taxon>
        <taxon>Draconibacterium</taxon>
    </lineage>
</organism>
<proteinExistence type="inferred from homology"/>
<evidence type="ECO:0000256" key="3">
    <source>
        <dbReference type="ARBA" id="ARBA00023172"/>
    </source>
</evidence>
<evidence type="ECO:0000313" key="8">
    <source>
        <dbReference type="Proteomes" id="UP000181981"/>
    </source>
</evidence>
<dbReference type="GO" id="GO:0003677">
    <property type="term" value="F:DNA binding"/>
    <property type="evidence" value="ECO:0007669"/>
    <property type="project" value="UniProtKB-KW"/>
</dbReference>
<dbReference type="PROSITE" id="PS51898">
    <property type="entry name" value="TYR_RECOMBINASE"/>
    <property type="match status" value="1"/>
</dbReference>
<dbReference type="AlphaFoldDB" id="X5DZH5"/>
<dbReference type="InterPro" id="IPR050090">
    <property type="entry name" value="Tyrosine_recombinase_XerCD"/>
</dbReference>
<feature type="domain" description="Tyr recombinase" evidence="4">
    <location>
        <begin position="212"/>
        <end position="414"/>
    </location>
</feature>
<evidence type="ECO:0000313" key="6">
    <source>
        <dbReference type="EMBL" id="SET79269.1"/>
    </source>
</evidence>
<dbReference type="eggNOG" id="COG0582">
    <property type="taxonomic scope" value="Bacteria"/>
</dbReference>
<dbReference type="GO" id="GO:0006310">
    <property type="term" value="P:DNA recombination"/>
    <property type="evidence" value="ECO:0007669"/>
    <property type="project" value="UniProtKB-KW"/>
</dbReference>
<accession>X5DZH5</accession>
<evidence type="ECO:0000259" key="4">
    <source>
        <dbReference type="PROSITE" id="PS51898"/>
    </source>
</evidence>
<dbReference type="HOGENOM" id="CLU_027562_10_2_10"/>
<dbReference type="EMBL" id="CP007451">
    <property type="protein sequence ID" value="AHW60645.1"/>
    <property type="molecule type" value="Genomic_DNA"/>
</dbReference>
<dbReference type="GO" id="GO:0015074">
    <property type="term" value="P:DNA integration"/>
    <property type="evidence" value="ECO:0007669"/>
    <property type="project" value="InterPro"/>
</dbReference>
<dbReference type="RefSeq" id="WP_051567936.1">
    <property type="nucleotide sequence ID" value="NZ_FOHT01000023.1"/>
</dbReference>